<dbReference type="AlphaFoldDB" id="A0A8X7TTJ9"/>
<protein>
    <submittedName>
        <fullName evidence="1">Uncharacterized protein</fullName>
    </submittedName>
</protein>
<accession>A0A8X7TTJ9</accession>
<evidence type="ECO:0000313" key="2">
    <source>
        <dbReference type="Proteomes" id="UP000886595"/>
    </source>
</evidence>
<gene>
    <name evidence="1" type="ORF">Bca52824_081767</name>
</gene>
<keyword evidence="2" id="KW-1185">Reference proteome</keyword>
<proteinExistence type="predicted"/>
<sequence length="103" mass="11756">MSLARAHEAGKEIFLLKSEAEAEKNVCSVREAKLTRKHDSDIRRAFRRGRREVDSICQNRSVQTATELEEMSRVQTTFGDFHECKGAVGALKFMKTTGFNYDK</sequence>
<comment type="caution">
    <text evidence="1">The sequence shown here is derived from an EMBL/GenBank/DDBJ whole genome shotgun (WGS) entry which is preliminary data.</text>
</comment>
<evidence type="ECO:0000313" key="1">
    <source>
        <dbReference type="EMBL" id="KAG2251631.1"/>
    </source>
</evidence>
<reference evidence="1 2" key="1">
    <citation type="submission" date="2020-02" db="EMBL/GenBank/DDBJ databases">
        <authorList>
            <person name="Ma Q."/>
            <person name="Huang Y."/>
            <person name="Song X."/>
            <person name="Pei D."/>
        </authorList>
    </citation>
    <scope>NUCLEOTIDE SEQUENCE [LARGE SCALE GENOMIC DNA]</scope>
    <source>
        <strain evidence="1">Sxm20200214</strain>
        <tissue evidence="1">Leaf</tissue>
    </source>
</reference>
<dbReference type="Proteomes" id="UP000886595">
    <property type="component" value="Unassembled WGS sequence"/>
</dbReference>
<organism evidence="1 2">
    <name type="scientific">Brassica carinata</name>
    <name type="common">Ethiopian mustard</name>
    <name type="synonym">Abyssinian cabbage</name>
    <dbReference type="NCBI Taxonomy" id="52824"/>
    <lineage>
        <taxon>Eukaryota</taxon>
        <taxon>Viridiplantae</taxon>
        <taxon>Streptophyta</taxon>
        <taxon>Embryophyta</taxon>
        <taxon>Tracheophyta</taxon>
        <taxon>Spermatophyta</taxon>
        <taxon>Magnoliopsida</taxon>
        <taxon>eudicotyledons</taxon>
        <taxon>Gunneridae</taxon>
        <taxon>Pentapetalae</taxon>
        <taxon>rosids</taxon>
        <taxon>malvids</taxon>
        <taxon>Brassicales</taxon>
        <taxon>Brassicaceae</taxon>
        <taxon>Brassiceae</taxon>
        <taxon>Brassica</taxon>
    </lineage>
</organism>
<dbReference type="EMBL" id="JAAMPC010000016">
    <property type="protein sequence ID" value="KAG2251631.1"/>
    <property type="molecule type" value="Genomic_DNA"/>
</dbReference>
<name>A0A8X7TTJ9_BRACI</name>